<dbReference type="VEuPathDB" id="VectorBase:PHUM596950"/>
<dbReference type="EnsemblMetazoa" id="PHUM596950-RA">
    <property type="protein sequence ID" value="PHUM596950-PA"/>
    <property type="gene ID" value="PHUM596950"/>
</dbReference>
<feature type="region of interest" description="Disordered" evidence="5">
    <location>
        <begin position="300"/>
        <end position="325"/>
    </location>
</feature>
<accession>E0W2U2</accession>
<feature type="transmembrane region" description="Helical" evidence="6">
    <location>
        <begin position="444"/>
        <end position="465"/>
    </location>
</feature>
<evidence type="ECO:0000256" key="4">
    <source>
        <dbReference type="ARBA" id="ARBA00023136"/>
    </source>
</evidence>
<dbReference type="eggNOG" id="KOG1558">
    <property type="taxonomic scope" value="Eukaryota"/>
</dbReference>
<keyword evidence="4 6" id="KW-0472">Membrane</keyword>
<sequence length="522" mass="57489">MAGEEYSIVNPSDVNGIITEQLLKNLTEINDIENTVYKDLIKAKVLSIVVLGLVSFLLGLLPLKLAKWFNWDFIKNNEGGGGGKTSHGNLVISLLLCFGGGVLIFTTFIHLQPEVREELEHLIKEKKAPDFPQLADLVFCLGFFFVYLIEEIVHGVIERKHNHNEDETFFHRTVSLRSCNKGKERRGNNNNNVVVMADGREKIMTARPKMNHLNPDEKISNDSNSPKSMSTQILFDSSSVSTLHQNVGSNGVGVGGTNIFEESYPNRFSPLDPESHLNGGDKYGIYAMSYGGIHDDCKAEDDDKSKNNYDKSRVYKKSSHHSSHNHHCHSFFDSDTSSSSSGDSLHLANTFRGFFTVLALSFHAVFEGLAVGLENEVSNVWYLFLAIATHKFVIAFCVGVDLVSTKTKNFLILLYLGTFAFVTPLGIGIGIALSNDPSKSGSELSTVILQGMAAGTLLYVVFFEVLQRERANNQSGILQLMAIVAGFGVMFALQFIIKKIRHAHAPPPPLLPLSTSPSSSSN</sequence>
<feature type="compositionally biased region" description="Polar residues" evidence="5">
    <location>
        <begin position="221"/>
        <end position="230"/>
    </location>
</feature>
<dbReference type="PANTHER" id="PTHR11040">
    <property type="entry name" value="ZINC/IRON TRANSPORTER"/>
    <property type="match status" value="1"/>
</dbReference>
<evidence type="ECO:0000256" key="1">
    <source>
        <dbReference type="ARBA" id="ARBA00004141"/>
    </source>
</evidence>
<dbReference type="Pfam" id="PF02535">
    <property type="entry name" value="Zip"/>
    <property type="match status" value="2"/>
</dbReference>
<name>E0W2U2_PEDHC</name>
<dbReference type="FunCoup" id="E0W2U2">
    <property type="interactions" value="302"/>
</dbReference>
<dbReference type="Proteomes" id="UP000009046">
    <property type="component" value="Unassembled WGS sequence"/>
</dbReference>
<feature type="transmembrane region" description="Helical" evidence="6">
    <location>
        <begin position="410"/>
        <end position="432"/>
    </location>
</feature>
<evidence type="ECO:0000256" key="2">
    <source>
        <dbReference type="ARBA" id="ARBA00022692"/>
    </source>
</evidence>
<evidence type="ECO:0000256" key="3">
    <source>
        <dbReference type="ARBA" id="ARBA00022989"/>
    </source>
</evidence>
<dbReference type="STRING" id="121224.E0W2U2"/>
<reference evidence="7" key="1">
    <citation type="submission" date="2007-04" db="EMBL/GenBank/DDBJ databases">
        <title>Annotation of Pediculus humanus corporis strain USDA.</title>
        <authorList>
            <person name="Kirkness E."/>
            <person name="Hannick L."/>
            <person name="Hass B."/>
            <person name="Bruggner R."/>
            <person name="Lawson D."/>
            <person name="Bidwell S."/>
            <person name="Joardar V."/>
            <person name="Caler E."/>
            <person name="Walenz B."/>
            <person name="Inman J."/>
            <person name="Schobel S."/>
            <person name="Galinsky K."/>
            <person name="Amedeo P."/>
            <person name="Strausberg R."/>
        </authorList>
    </citation>
    <scope>NUCLEOTIDE SEQUENCE</scope>
    <source>
        <strain evidence="7">USDA</strain>
    </source>
</reference>
<dbReference type="OrthoDB" id="448280at2759"/>
<dbReference type="HOGENOM" id="CLU_040462_1_1_1"/>
<keyword evidence="9" id="KW-1185">Reference proteome</keyword>
<evidence type="ECO:0000313" key="7">
    <source>
        <dbReference type="EMBL" id="EEB19948.1"/>
    </source>
</evidence>
<gene>
    <name evidence="8" type="primary">8236821</name>
    <name evidence="7" type="ORF">Phum_PHUM596950</name>
</gene>
<feature type="transmembrane region" description="Helical" evidence="6">
    <location>
        <begin position="131"/>
        <end position="149"/>
    </location>
</feature>
<feature type="compositionally biased region" description="Basic and acidic residues" evidence="5">
    <location>
        <begin position="300"/>
        <end position="313"/>
    </location>
</feature>
<dbReference type="CTD" id="8236821"/>
<dbReference type="EMBL" id="DS235879">
    <property type="protein sequence ID" value="EEB19948.1"/>
    <property type="molecule type" value="Genomic_DNA"/>
</dbReference>
<feature type="transmembrane region" description="Helical" evidence="6">
    <location>
        <begin position="45"/>
        <end position="66"/>
    </location>
</feature>
<dbReference type="OMA" id="EDPPILM"/>
<reference evidence="7" key="2">
    <citation type="submission" date="2007-04" db="EMBL/GenBank/DDBJ databases">
        <title>The genome of the human body louse.</title>
        <authorList>
            <consortium name="The Human Body Louse Genome Consortium"/>
            <person name="Kirkness E."/>
            <person name="Walenz B."/>
            <person name="Hass B."/>
            <person name="Bruggner R."/>
            <person name="Strausberg R."/>
        </authorList>
    </citation>
    <scope>NUCLEOTIDE SEQUENCE</scope>
    <source>
        <strain evidence="7">USDA</strain>
    </source>
</reference>
<dbReference type="PANTHER" id="PTHR11040:SF203">
    <property type="entry name" value="FI18611P1-RELATED"/>
    <property type="match status" value="1"/>
</dbReference>
<reference evidence="8" key="3">
    <citation type="submission" date="2020-05" db="UniProtKB">
        <authorList>
            <consortium name="EnsemblMetazoa"/>
        </authorList>
    </citation>
    <scope>IDENTIFICATION</scope>
    <source>
        <strain evidence="8">USDA</strain>
    </source>
</reference>
<dbReference type="RefSeq" id="XP_002432686.1">
    <property type="nucleotide sequence ID" value="XM_002432641.1"/>
</dbReference>
<keyword evidence="3 6" id="KW-1133">Transmembrane helix</keyword>
<feature type="transmembrane region" description="Helical" evidence="6">
    <location>
        <begin position="354"/>
        <end position="373"/>
    </location>
</feature>
<feature type="transmembrane region" description="Helical" evidence="6">
    <location>
        <begin position="87"/>
        <end position="111"/>
    </location>
</feature>
<dbReference type="GO" id="GO:0005385">
    <property type="term" value="F:zinc ion transmembrane transporter activity"/>
    <property type="evidence" value="ECO:0007669"/>
    <property type="project" value="TreeGrafter"/>
</dbReference>
<dbReference type="EMBL" id="AAZO01007281">
    <property type="status" value="NOT_ANNOTATED_CDS"/>
    <property type="molecule type" value="Genomic_DNA"/>
</dbReference>
<feature type="region of interest" description="Disordered" evidence="5">
    <location>
        <begin position="211"/>
        <end position="230"/>
    </location>
</feature>
<comment type="subcellular location">
    <subcellularLocation>
        <location evidence="1">Membrane</location>
        <topology evidence="1">Multi-pass membrane protein</topology>
    </subcellularLocation>
</comment>
<keyword evidence="2 6" id="KW-0812">Transmembrane</keyword>
<proteinExistence type="predicted"/>
<feature type="compositionally biased region" description="Basic residues" evidence="5">
    <location>
        <begin position="314"/>
        <end position="325"/>
    </location>
</feature>
<evidence type="ECO:0000313" key="9">
    <source>
        <dbReference type="Proteomes" id="UP000009046"/>
    </source>
</evidence>
<feature type="transmembrane region" description="Helical" evidence="6">
    <location>
        <begin position="477"/>
        <end position="497"/>
    </location>
</feature>
<protein>
    <submittedName>
        <fullName evidence="7 8">Zinc/iron transporter, putative</fullName>
    </submittedName>
</protein>
<feature type="transmembrane region" description="Helical" evidence="6">
    <location>
        <begin position="379"/>
        <end position="403"/>
    </location>
</feature>
<dbReference type="InParanoid" id="E0W2U2"/>
<dbReference type="InterPro" id="IPR003689">
    <property type="entry name" value="ZIP"/>
</dbReference>
<dbReference type="GeneID" id="8236821"/>
<organism>
    <name type="scientific">Pediculus humanus subsp. corporis</name>
    <name type="common">Body louse</name>
    <dbReference type="NCBI Taxonomy" id="121224"/>
    <lineage>
        <taxon>Eukaryota</taxon>
        <taxon>Metazoa</taxon>
        <taxon>Ecdysozoa</taxon>
        <taxon>Arthropoda</taxon>
        <taxon>Hexapoda</taxon>
        <taxon>Insecta</taxon>
        <taxon>Pterygota</taxon>
        <taxon>Neoptera</taxon>
        <taxon>Paraneoptera</taxon>
        <taxon>Psocodea</taxon>
        <taxon>Troctomorpha</taxon>
        <taxon>Phthiraptera</taxon>
        <taxon>Anoplura</taxon>
        <taxon>Pediculidae</taxon>
        <taxon>Pediculus</taxon>
    </lineage>
</organism>
<evidence type="ECO:0000313" key="8">
    <source>
        <dbReference type="EnsemblMetazoa" id="PHUM596950-PA"/>
    </source>
</evidence>
<dbReference type="AlphaFoldDB" id="E0W2U2"/>
<dbReference type="GO" id="GO:0005886">
    <property type="term" value="C:plasma membrane"/>
    <property type="evidence" value="ECO:0007669"/>
    <property type="project" value="TreeGrafter"/>
</dbReference>
<evidence type="ECO:0000256" key="5">
    <source>
        <dbReference type="SAM" id="MobiDB-lite"/>
    </source>
</evidence>
<evidence type="ECO:0000256" key="6">
    <source>
        <dbReference type="SAM" id="Phobius"/>
    </source>
</evidence>
<dbReference type="KEGG" id="phu:Phum_PHUM596950"/>